<keyword evidence="2" id="KW-1003">Cell membrane</keyword>
<organism evidence="7 8">
    <name type="scientific">Paraglaciecola hydrolytica</name>
    <dbReference type="NCBI Taxonomy" id="1799789"/>
    <lineage>
        <taxon>Bacteria</taxon>
        <taxon>Pseudomonadati</taxon>
        <taxon>Pseudomonadota</taxon>
        <taxon>Gammaproteobacteria</taxon>
        <taxon>Alteromonadales</taxon>
        <taxon>Alteromonadaceae</taxon>
        <taxon>Paraglaciecola</taxon>
    </lineage>
</organism>
<feature type="transmembrane region" description="Helical" evidence="6">
    <location>
        <begin position="335"/>
        <end position="357"/>
    </location>
</feature>
<dbReference type="GO" id="GO:0005886">
    <property type="term" value="C:plasma membrane"/>
    <property type="evidence" value="ECO:0007669"/>
    <property type="project" value="UniProtKB-SubCell"/>
</dbReference>
<evidence type="ECO:0000313" key="8">
    <source>
        <dbReference type="Proteomes" id="UP000070299"/>
    </source>
</evidence>
<keyword evidence="3 6" id="KW-0812">Transmembrane</keyword>
<feature type="transmembrane region" description="Helical" evidence="6">
    <location>
        <begin position="12"/>
        <end position="32"/>
    </location>
</feature>
<evidence type="ECO:0000256" key="5">
    <source>
        <dbReference type="ARBA" id="ARBA00023136"/>
    </source>
</evidence>
<evidence type="ECO:0000256" key="2">
    <source>
        <dbReference type="ARBA" id="ARBA00022475"/>
    </source>
</evidence>
<feature type="transmembrane region" description="Helical" evidence="6">
    <location>
        <begin position="302"/>
        <end position="323"/>
    </location>
</feature>
<feature type="transmembrane region" description="Helical" evidence="6">
    <location>
        <begin position="369"/>
        <end position="388"/>
    </location>
</feature>
<keyword evidence="4 6" id="KW-1133">Transmembrane helix</keyword>
<feature type="transmembrane region" description="Helical" evidence="6">
    <location>
        <begin position="262"/>
        <end position="281"/>
    </location>
</feature>
<feature type="transmembrane region" description="Helical" evidence="6">
    <location>
        <begin position="177"/>
        <end position="200"/>
    </location>
</feature>
<accession>A0A148KLM2</accession>
<dbReference type="STRING" id="1799789.AX660_21055"/>
<dbReference type="RefSeq" id="WP_068380282.1">
    <property type="nucleotide sequence ID" value="NZ_LSNE01000011.1"/>
</dbReference>
<evidence type="ECO:0000256" key="3">
    <source>
        <dbReference type="ARBA" id="ARBA00022692"/>
    </source>
</evidence>
<reference evidence="8" key="1">
    <citation type="submission" date="2016-02" db="EMBL/GenBank/DDBJ databases">
        <authorList>
            <person name="Schultz-Johansen M."/>
            <person name="Glaring M.A."/>
            <person name="Bech P.K."/>
            <person name="Stougaard P."/>
        </authorList>
    </citation>
    <scope>NUCLEOTIDE SEQUENCE [LARGE SCALE GENOMIC DNA]</scope>
    <source>
        <strain evidence="8">S66</strain>
    </source>
</reference>
<dbReference type="Pfam" id="PF01943">
    <property type="entry name" value="Polysacc_synt"/>
    <property type="match status" value="1"/>
</dbReference>
<dbReference type="InterPro" id="IPR002797">
    <property type="entry name" value="Polysacc_synth"/>
</dbReference>
<dbReference type="InterPro" id="IPR050833">
    <property type="entry name" value="Poly_Biosynth_Transport"/>
</dbReference>
<dbReference type="PANTHER" id="PTHR30250:SF11">
    <property type="entry name" value="O-ANTIGEN TRANSPORTER-RELATED"/>
    <property type="match status" value="1"/>
</dbReference>
<sequence>MPKINKSFIIAALVKLFSATSGFFLTLLVTRFLSSDSAGAFLLCLAIVTVISYMFRMGFDNIILRVVSSDVREIKSQVIVKYALKKVIIFSVIGTITLLIFKDFLATTVFNKIELSNVLLIFLISIPFISISFLISQISQGLNKLFLTGFFQNLGISVIFLLASTSAYFVLEVEIDVNLLSIIYLSSAFLIYLFATYFFYKSFRTLTIEKNYTLNKEEISRDSTKLWISSTMALLMQWSGVLVSGIFLASTQVAYFSTAQRLSMLIGFALMVVNMVNARRYSKLWNNKDIQSMRELSFKSTIYLFLLVTPAILIICIYSDLILQLFGPEYSEASLLFVIMAIGQYINVLTGSVGYILNMSGHYKDFMKLYIFGGMCTVILSLILVNLFSVVGAAIATSIGLISFNLAAVYVVKRRLGFWTFLP</sequence>
<dbReference type="AlphaFoldDB" id="A0A148KLM2"/>
<feature type="transmembrane region" description="Helical" evidence="6">
    <location>
        <begin position="118"/>
        <end position="138"/>
    </location>
</feature>
<dbReference type="PANTHER" id="PTHR30250">
    <property type="entry name" value="PST FAMILY PREDICTED COLANIC ACID TRANSPORTER"/>
    <property type="match status" value="1"/>
</dbReference>
<evidence type="ECO:0000313" key="7">
    <source>
        <dbReference type="EMBL" id="KXI27224.1"/>
    </source>
</evidence>
<evidence type="ECO:0000256" key="1">
    <source>
        <dbReference type="ARBA" id="ARBA00004651"/>
    </source>
</evidence>
<feature type="transmembrane region" description="Helical" evidence="6">
    <location>
        <begin position="38"/>
        <end position="55"/>
    </location>
</feature>
<protein>
    <submittedName>
        <fullName evidence="7">Uncharacterized protein</fullName>
    </submittedName>
</protein>
<dbReference type="Proteomes" id="UP000070299">
    <property type="component" value="Unassembled WGS sequence"/>
</dbReference>
<feature type="transmembrane region" description="Helical" evidence="6">
    <location>
        <begin position="394"/>
        <end position="412"/>
    </location>
</feature>
<comment type="caution">
    <text evidence="7">The sequence shown here is derived from an EMBL/GenBank/DDBJ whole genome shotgun (WGS) entry which is preliminary data.</text>
</comment>
<feature type="transmembrane region" description="Helical" evidence="6">
    <location>
        <begin position="150"/>
        <end position="171"/>
    </location>
</feature>
<proteinExistence type="predicted"/>
<comment type="subcellular location">
    <subcellularLocation>
        <location evidence="1">Cell membrane</location>
        <topology evidence="1">Multi-pass membrane protein</topology>
    </subcellularLocation>
</comment>
<name>A0A148KLM2_9ALTE</name>
<feature type="transmembrane region" description="Helical" evidence="6">
    <location>
        <begin position="87"/>
        <end position="106"/>
    </location>
</feature>
<keyword evidence="5 6" id="KW-0472">Membrane</keyword>
<dbReference type="EMBL" id="LSNE01000011">
    <property type="protein sequence ID" value="KXI27224.1"/>
    <property type="molecule type" value="Genomic_DNA"/>
</dbReference>
<evidence type="ECO:0000256" key="4">
    <source>
        <dbReference type="ARBA" id="ARBA00022989"/>
    </source>
</evidence>
<feature type="transmembrane region" description="Helical" evidence="6">
    <location>
        <begin position="226"/>
        <end position="250"/>
    </location>
</feature>
<evidence type="ECO:0000256" key="6">
    <source>
        <dbReference type="SAM" id="Phobius"/>
    </source>
</evidence>
<keyword evidence="8" id="KW-1185">Reference proteome</keyword>
<gene>
    <name evidence="7" type="ORF">AX660_21055</name>
</gene>
<dbReference type="OrthoDB" id="5785171at2"/>